<comment type="subcellular location">
    <subcellularLocation>
        <location evidence="1">Peroxisome membrane</location>
        <topology evidence="1">Multi-pass membrane protein</topology>
    </subcellularLocation>
</comment>
<evidence type="ECO:0000256" key="3">
    <source>
        <dbReference type="ARBA" id="ARBA00008704"/>
    </source>
</evidence>
<keyword evidence="9" id="KW-0862">Zinc</keyword>
<sequence>MDFYSSLNSSQLDVKKPTIFEIASCSQLDSLITPSIRFLLAHYTHQYPRVLIRILNNFDELNLLGRGIVEYNYLKTWNSTFIEKFYGIKRCSSKPIIPSSSDFDGDSLKFNEISTLSRAQILSSLLDTVGLPYLDTKLQLYHEKLVPIYLMNQNTVNIPQEEQSNSAKDAKSRLPVKILSILCKLKTLIRNLFFKYYPIAKMSLKLISLFIYIMYLSNKTSSASIIQYLSKISYSRLTNADHQRVESIITPKKIIKFESNVPQTFTSIVLSNIKSLINPLEKIAWSTTDTILPASIFLLRFLEWYNANRNPDDDNDSLKKFTIPPAPKIAKSKFDEEFDEENKHHDSSICRICNQKLHNPGAIETGYVFCYKCIYEYLRDQSKEEGGVCPVTGRKLLGCSWSEIRNEWNVTNLRKVIL</sequence>
<keyword evidence="8" id="KW-0863">Zinc-finger</keyword>
<proteinExistence type="inferred from homology"/>
<gene>
    <name evidence="17" type="ORF">DAPK24_043960</name>
</gene>
<organism evidence="17 18">
    <name type="scientific">Pichia kluyveri</name>
    <name type="common">Yeast</name>
    <dbReference type="NCBI Taxonomy" id="36015"/>
    <lineage>
        <taxon>Eukaryota</taxon>
        <taxon>Fungi</taxon>
        <taxon>Dikarya</taxon>
        <taxon>Ascomycota</taxon>
        <taxon>Saccharomycotina</taxon>
        <taxon>Pichiomycetes</taxon>
        <taxon>Pichiales</taxon>
        <taxon>Pichiaceae</taxon>
        <taxon>Pichia</taxon>
    </lineage>
</organism>
<feature type="domain" description="Pex N-terminal" evidence="16">
    <location>
        <begin position="26"/>
        <end position="307"/>
    </location>
</feature>
<keyword evidence="6" id="KW-0812">Transmembrane</keyword>
<protein>
    <recommendedName>
        <fullName evidence="4">Peroxisome assembly protein 12</fullName>
    </recommendedName>
    <alternativeName>
        <fullName evidence="14">Peroxin-12</fullName>
    </alternativeName>
</protein>
<keyword evidence="12" id="KW-0472">Membrane</keyword>
<dbReference type="GO" id="GO:0008270">
    <property type="term" value="F:zinc ion binding"/>
    <property type="evidence" value="ECO:0007669"/>
    <property type="project" value="UniProtKB-KW"/>
</dbReference>
<evidence type="ECO:0000256" key="11">
    <source>
        <dbReference type="ARBA" id="ARBA00022989"/>
    </source>
</evidence>
<dbReference type="GO" id="GO:0005778">
    <property type="term" value="C:peroxisomal membrane"/>
    <property type="evidence" value="ECO:0007669"/>
    <property type="project" value="UniProtKB-SubCell"/>
</dbReference>
<dbReference type="Pfam" id="PF15227">
    <property type="entry name" value="zf-C3HC4_4"/>
    <property type="match status" value="1"/>
</dbReference>
<evidence type="ECO:0000313" key="17">
    <source>
        <dbReference type="EMBL" id="GMM47798.1"/>
    </source>
</evidence>
<evidence type="ECO:0000256" key="8">
    <source>
        <dbReference type="ARBA" id="ARBA00022771"/>
    </source>
</evidence>
<dbReference type="AlphaFoldDB" id="A0AAV5R9A1"/>
<evidence type="ECO:0000256" key="5">
    <source>
        <dbReference type="ARBA" id="ARBA00022448"/>
    </source>
</evidence>
<dbReference type="InterPro" id="IPR013083">
    <property type="entry name" value="Znf_RING/FYVE/PHD"/>
</dbReference>
<comment type="similarity">
    <text evidence="3">Belongs to the pex2/pex10/pex12 family.</text>
</comment>
<accession>A0AAV5R9A1</accession>
<dbReference type="InterPro" id="IPR017375">
    <property type="entry name" value="PEX12"/>
</dbReference>
<keyword evidence="18" id="KW-1185">Reference proteome</keyword>
<evidence type="ECO:0000256" key="10">
    <source>
        <dbReference type="ARBA" id="ARBA00022927"/>
    </source>
</evidence>
<dbReference type="GO" id="GO:0016562">
    <property type="term" value="P:protein import into peroxisome matrix, receptor recycling"/>
    <property type="evidence" value="ECO:0007669"/>
    <property type="project" value="UniProtKB-ARBA"/>
</dbReference>
<evidence type="ECO:0000256" key="6">
    <source>
        <dbReference type="ARBA" id="ARBA00022692"/>
    </source>
</evidence>
<reference evidence="17 18" key="1">
    <citation type="journal article" date="2023" name="Elife">
        <title>Identification of key yeast species and microbe-microbe interactions impacting larval growth of Drosophila in the wild.</title>
        <authorList>
            <person name="Mure A."/>
            <person name="Sugiura Y."/>
            <person name="Maeda R."/>
            <person name="Honda K."/>
            <person name="Sakurai N."/>
            <person name="Takahashi Y."/>
            <person name="Watada M."/>
            <person name="Katoh T."/>
            <person name="Gotoh A."/>
            <person name="Gotoh Y."/>
            <person name="Taniguchi I."/>
            <person name="Nakamura K."/>
            <person name="Hayashi T."/>
            <person name="Katayama T."/>
            <person name="Uemura T."/>
            <person name="Hattori Y."/>
        </authorList>
    </citation>
    <scope>NUCLEOTIDE SEQUENCE [LARGE SCALE GENOMIC DNA]</scope>
    <source>
        <strain evidence="17 18">PK-24</strain>
    </source>
</reference>
<keyword evidence="11" id="KW-1133">Transmembrane helix</keyword>
<dbReference type="PIRSF" id="PIRSF038074">
    <property type="entry name" value="Peroxisome_assembly_p12"/>
    <property type="match status" value="1"/>
</dbReference>
<evidence type="ECO:0000256" key="15">
    <source>
        <dbReference type="ARBA" id="ARBA00034505"/>
    </source>
</evidence>
<name>A0AAV5R9A1_PICKL</name>
<evidence type="ECO:0000256" key="4">
    <source>
        <dbReference type="ARBA" id="ARBA00018980"/>
    </source>
</evidence>
<comment type="pathway">
    <text evidence="2">Protein modification; protein ubiquitination.</text>
</comment>
<comment type="caution">
    <text evidence="17">The sequence shown here is derived from an EMBL/GenBank/DDBJ whole genome shotgun (WGS) entry which is preliminary data.</text>
</comment>
<dbReference type="EMBL" id="BTGB01000009">
    <property type="protein sequence ID" value="GMM47798.1"/>
    <property type="molecule type" value="Genomic_DNA"/>
</dbReference>
<evidence type="ECO:0000256" key="7">
    <source>
        <dbReference type="ARBA" id="ARBA00022723"/>
    </source>
</evidence>
<dbReference type="Proteomes" id="UP001378960">
    <property type="component" value="Unassembled WGS sequence"/>
</dbReference>
<keyword evidence="7" id="KW-0479">Metal-binding</keyword>
<keyword evidence="5" id="KW-0813">Transport</keyword>
<evidence type="ECO:0000256" key="14">
    <source>
        <dbReference type="ARBA" id="ARBA00029692"/>
    </source>
</evidence>
<keyword evidence="17" id="KW-0436">Ligase</keyword>
<evidence type="ECO:0000259" key="16">
    <source>
        <dbReference type="Pfam" id="PF04757"/>
    </source>
</evidence>
<evidence type="ECO:0000256" key="13">
    <source>
        <dbReference type="ARBA" id="ARBA00023140"/>
    </source>
</evidence>
<dbReference type="GO" id="GO:1990429">
    <property type="term" value="C:peroxisomal importomer complex"/>
    <property type="evidence" value="ECO:0007669"/>
    <property type="project" value="TreeGrafter"/>
</dbReference>
<dbReference type="Gene3D" id="3.30.40.10">
    <property type="entry name" value="Zinc/RING finger domain, C3HC4 (zinc finger)"/>
    <property type="match status" value="1"/>
</dbReference>
<keyword evidence="13" id="KW-0576">Peroxisome</keyword>
<dbReference type="Pfam" id="PF04757">
    <property type="entry name" value="Pex2_Pex12"/>
    <property type="match status" value="1"/>
</dbReference>
<dbReference type="GO" id="GO:0016874">
    <property type="term" value="F:ligase activity"/>
    <property type="evidence" value="ECO:0007669"/>
    <property type="project" value="UniProtKB-KW"/>
</dbReference>
<comment type="subunit">
    <text evidence="15">Component of the PEX2-PEX10-PEX12 retrotranslocation channel, composed of PEX2, PEX10 and PEX12.</text>
</comment>
<dbReference type="GO" id="GO:0006513">
    <property type="term" value="P:protein monoubiquitination"/>
    <property type="evidence" value="ECO:0007669"/>
    <property type="project" value="TreeGrafter"/>
</dbReference>
<evidence type="ECO:0000256" key="9">
    <source>
        <dbReference type="ARBA" id="ARBA00022833"/>
    </source>
</evidence>
<evidence type="ECO:0000256" key="12">
    <source>
        <dbReference type="ARBA" id="ARBA00023136"/>
    </source>
</evidence>
<dbReference type="SUPFAM" id="SSF57850">
    <property type="entry name" value="RING/U-box"/>
    <property type="match status" value="1"/>
</dbReference>
<evidence type="ECO:0000256" key="1">
    <source>
        <dbReference type="ARBA" id="ARBA00004585"/>
    </source>
</evidence>
<evidence type="ECO:0000313" key="18">
    <source>
        <dbReference type="Proteomes" id="UP001378960"/>
    </source>
</evidence>
<dbReference type="PANTHER" id="PTHR12888">
    <property type="entry name" value="PEROXISOME ASSEMBLY PROTEIN 12 PEROXIN-12"/>
    <property type="match status" value="1"/>
</dbReference>
<keyword evidence="10" id="KW-0653">Protein transport</keyword>
<dbReference type="InterPro" id="IPR006845">
    <property type="entry name" value="Pex_N"/>
</dbReference>
<evidence type="ECO:0000256" key="2">
    <source>
        <dbReference type="ARBA" id="ARBA00004906"/>
    </source>
</evidence>
<dbReference type="PANTHER" id="PTHR12888:SF0">
    <property type="entry name" value="PEROXISOME ASSEMBLY PROTEIN 12"/>
    <property type="match status" value="1"/>
</dbReference>
<dbReference type="GO" id="GO:0004842">
    <property type="term" value="F:ubiquitin-protein transferase activity"/>
    <property type="evidence" value="ECO:0007669"/>
    <property type="project" value="TreeGrafter"/>
</dbReference>